<comment type="caution">
    <text evidence="2">The sequence shown here is derived from an EMBL/GenBank/DDBJ whole genome shotgun (WGS) entry which is preliminary data.</text>
</comment>
<accession>A0A560W8C8</accession>
<feature type="compositionally biased region" description="Gly residues" evidence="1">
    <location>
        <begin position="147"/>
        <end position="165"/>
    </location>
</feature>
<dbReference type="InterPro" id="IPR009282">
    <property type="entry name" value="DUF937"/>
</dbReference>
<feature type="compositionally biased region" description="Gly residues" evidence="1">
    <location>
        <begin position="208"/>
        <end position="218"/>
    </location>
</feature>
<sequence length="218" mass="22118">MSEIDDLISQLPTQRLAEQLDEDPEAVDQAARAALPALLGGLQANAMDPGGEASIRRALQDHDPSLAQGEIDVDRVDTADGQAISSNIFGPQEDEVVSRLGGVGGQVSSGLIKKLIPILAPIVLSYLMGKLQQGGAGGSTPQASQGPGQGAREGGVLPGPDGPRGQGSPADDGGLADILGSILSERQSDPQRSEPRQVPSGGDIIGDILGGLLGGGRR</sequence>
<proteinExistence type="predicted"/>
<reference evidence="2 3" key="1">
    <citation type="submission" date="2019-06" db="EMBL/GenBank/DDBJ databases">
        <title>Sequencing the genomes of 1000 actinobacteria strains.</title>
        <authorList>
            <person name="Klenk H.-P."/>
        </authorList>
    </citation>
    <scope>NUCLEOTIDE SEQUENCE [LARGE SCALE GENOMIC DNA]</scope>
    <source>
        <strain evidence="2 3">DSM 18935</strain>
    </source>
</reference>
<evidence type="ECO:0000313" key="3">
    <source>
        <dbReference type="Proteomes" id="UP000315628"/>
    </source>
</evidence>
<dbReference type="OrthoDB" id="3577641at2"/>
<gene>
    <name evidence="2" type="ORF">FB557_2480</name>
</gene>
<organism evidence="2 3">
    <name type="scientific">Marihabitans asiaticum</name>
    <dbReference type="NCBI Taxonomy" id="415218"/>
    <lineage>
        <taxon>Bacteria</taxon>
        <taxon>Bacillati</taxon>
        <taxon>Actinomycetota</taxon>
        <taxon>Actinomycetes</taxon>
        <taxon>Micrococcales</taxon>
        <taxon>Intrasporangiaceae</taxon>
        <taxon>Marihabitans</taxon>
    </lineage>
</organism>
<protein>
    <submittedName>
        <fullName evidence="2">Uncharacterized protein DUF937</fullName>
    </submittedName>
</protein>
<dbReference type="Pfam" id="PF06078">
    <property type="entry name" value="DUF937"/>
    <property type="match status" value="1"/>
</dbReference>
<name>A0A560W8C8_9MICO</name>
<dbReference type="AlphaFoldDB" id="A0A560W8C8"/>
<feature type="region of interest" description="Disordered" evidence="1">
    <location>
        <begin position="133"/>
        <end position="218"/>
    </location>
</feature>
<feature type="compositionally biased region" description="Basic and acidic residues" evidence="1">
    <location>
        <begin position="186"/>
        <end position="195"/>
    </location>
</feature>
<dbReference type="RefSeq" id="WP_144857896.1">
    <property type="nucleotide sequence ID" value="NZ_BAAAYT010000002.1"/>
</dbReference>
<evidence type="ECO:0000313" key="2">
    <source>
        <dbReference type="EMBL" id="TWD13839.1"/>
    </source>
</evidence>
<dbReference type="EMBL" id="VIUW01000004">
    <property type="protein sequence ID" value="TWD13839.1"/>
    <property type="molecule type" value="Genomic_DNA"/>
</dbReference>
<dbReference type="Proteomes" id="UP000315628">
    <property type="component" value="Unassembled WGS sequence"/>
</dbReference>
<keyword evidence="3" id="KW-1185">Reference proteome</keyword>
<evidence type="ECO:0000256" key="1">
    <source>
        <dbReference type="SAM" id="MobiDB-lite"/>
    </source>
</evidence>